<feature type="transmembrane region" description="Helical" evidence="6">
    <location>
        <begin position="96"/>
        <end position="115"/>
    </location>
</feature>
<reference evidence="7 8" key="1">
    <citation type="submission" date="2022-06" db="EMBL/GenBank/DDBJ databases">
        <title>Sequencing the genomes of 1000 actinobacteria strains.</title>
        <authorList>
            <person name="Klenk H.-P."/>
        </authorList>
    </citation>
    <scope>NUCLEOTIDE SEQUENCE [LARGE SCALE GENOMIC DNA]</scope>
    <source>
        <strain evidence="7 8">DSM 41656</strain>
    </source>
</reference>
<feature type="transmembrane region" description="Helical" evidence="6">
    <location>
        <begin position="410"/>
        <end position="431"/>
    </location>
</feature>
<keyword evidence="4 6" id="KW-1133">Transmembrane helix</keyword>
<feature type="transmembrane region" description="Helical" evidence="6">
    <location>
        <begin position="67"/>
        <end position="84"/>
    </location>
</feature>
<protein>
    <submittedName>
        <fullName evidence="7">NNP family nitrate/nitrite transporter-like MFS transporter</fullName>
    </submittedName>
</protein>
<feature type="transmembrane region" description="Helical" evidence="6">
    <location>
        <begin position="322"/>
        <end position="339"/>
    </location>
</feature>
<comment type="caution">
    <text evidence="7">The sequence shown here is derived from an EMBL/GenBank/DDBJ whole genome shotgun (WGS) entry which is preliminary data.</text>
</comment>
<dbReference type="RefSeq" id="WP_253797898.1">
    <property type="nucleotide sequence ID" value="NZ_BAAAUB010000022.1"/>
</dbReference>
<keyword evidence="8" id="KW-1185">Reference proteome</keyword>
<evidence type="ECO:0000256" key="3">
    <source>
        <dbReference type="ARBA" id="ARBA00022692"/>
    </source>
</evidence>
<dbReference type="InterPro" id="IPR011701">
    <property type="entry name" value="MFS"/>
</dbReference>
<evidence type="ECO:0000256" key="4">
    <source>
        <dbReference type="ARBA" id="ARBA00022989"/>
    </source>
</evidence>
<accession>A0ABT1IYQ6</accession>
<evidence type="ECO:0000256" key="5">
    <source>
        <dbReference type="ARBA" id="ARBA00023136"/>
    </source>
</evidence>
<dbReference type="PANTHER" id="PTHR23515">
    <property type="entry name" value="HIGH-AFFINITY NITRATE TRANSPORTER 2.3"/>
    <property type="match status" value="1"/>
</dbReference>
<feature type="transmembrane region" description="Helical" evidence="6">
    <location>
        <begin position="160"/>
        <end position="184"/>
    </location>
</feature>
<feature type="transmembrane region" description="Helical" evidence="6">
    <location>
        <begin position="298"/>
        <end position="316"/>
    </location>
</feature>
<proteinExistence type="inferred from homology"/>
<name>A0ABT1IYQ6_9ACTN</name>
<keyword evidence="5 6" id="KW-0472">Membrane</keyword>
<feature type="transmembrane region" description="Helical" evidence="6">
    <location>
        <begin position="231"/>
        <end position="256"/>
    </location>
</feature>
<dbReference type="InterPro" id="IPR044772">
    <property type="entry name" value="NO3_transporter"/>
</dbReference>
<evidence type="ECO:0000256" key="1">
    <source>
        <dbReference type="ARBA" id="ARBA00004141"/>
    </source>
</evidence>
<dbReference type="Proteomes" id="UP001206483">
    <property type="component" value="Unassembled WGS sequence"/>
</dbReference>
<organism evidence="7 8">
    <name type="scientific">Kitasatospora paracochleata</name>
    <dbReference type="NCBI Taxonomy" id="58354"/>
    <lineage>
        <taxon>Bacteria</taxon>
        <taxon>Bacillati</taxon>
        <taxon>Actinomycetota</taxon>
        <taxon>Actinomycetes</taxon>
        <taxon>Kitasatosporales</taxon>
        <taxon>Streptomycetaceae</taxon>
        <taxon>Kitasatospora</taxon>
    </lineage>
</organism>
<sequence length="449" mass="47867">MRTSARWIQEWDPEDTAFWERTGKRTANRNLLFSVLSEHIGFSIWSLWSVMVLFMGKPYHVDPAGKFFLVAMPTLVGAFVRIPYTVAVARFGGRNWTIVSAVLLLVPTLAAAYVMHPGTSYTTFMVVAALTGVGGGNFASSMTNINAFFPMRRKGWALGLNAGGGNIGVPVIQLVALAVITWAGANSPRLVLGIYLPLIVVSATCAALFMDNLAPMKSDTGALAATLREKHTWLMSVLYIGSFGSFIGFSFAFGLVLQNQFGRTPLEAAQLTFIGPLLGSLIRPLGGWLADRHGGARITFWNFVTMAAAAGVVTYASSVRSLPVFLVGFIGLFVFAGVGNGSTYKMIPGIFDAKAQDRIAAGESQEAAAAWSRRMSGAAIGVIGAVGALGGLFINLAFRQSFLDTGSGTPAFASFLVAYAVCFALTWAVYLRRPTAAPDAERAVALART</sequence>
<gene>
    <name evidence="7" type="ORF">FHR36_003212</name>
</gene>
<feature type="transmembrane region" description="Helical" evidence="6">
    <location>
        <begin position="378"/>
        <end position="398"/>
    </location>
</feature>
<feature type="transmembrane region" description="Helical" evidence="6">
    <location>
        <begin position="190"/>
        <end position="210"/>
    </location>
</feature>
<dbReference type="SUPFAM" id="SSF103473">
    <property type="entry name" value="MFS general substrate transporter"/>
    <property type="match status" value="1"/>
</dbReference>
<evidence type="ECO:0000313" key="7">
    <source>
        <dbReference type="EMBL" id="MCP2310079.1"/>
    </source>
</evidence>
<feature type="transmembrane region" description="Helical" evidence="6">
    <location>
        <begin position="121"/>
        <end position="139"/>
    </location>
</feature>
<evidence type="ECO:0000313" key="8">
    <source>
        <dbReference type="Proteomes" id="UP001206483"/>
    </source>
</evidence>
<dbReference type="InterPro" id="IPR036259">
    <property type="entry name" value="MFS_trans_sf"/>
</dbReference>
<comment type="subcellular location">
    <subcellularLocation>
        <location evidence="1">Membrane</location>
        <topology evidence="1">Multi-pass membrane protein</topology>
    </subcellularLocation>
</comment>
<keyword evidence="3 6" id="KW-0812">Transmembrane</keyword>
<feature type="transmembrane region" description="Helical" evidence="6">
    <location>
        <begin position="31"/>
        <end position="55"/>
    </location>
</feature>
<dbReference type="EMBL" id="JAMZDX010000003">
    <property type="protein sequence ID" value="MCP2310079.1"/>
    <property type="molecule type" value="Genomic_DNA"/>
</dbReference>
<evidence type="ECO:0000256" key="6">
    <source>
        <dbReference type="SAM" id="Phobius"/>
    </source>
</evidence>
<dbReference type="Pfam" id="PF07690">
    <property type="entry name" value="MFS_1"/>
    <property type="match status" value="1"/>
</dbReference>
<dbReference type="CDD" id="cd17341">
    <property type="entry name" value="MFS_NRT2_like"/>
    <property type="match status" value="1"/>
</dbReference>
<dbReference type="Gene3D" id="1.20.1250.20">
    <property type="entry name" value="MFS general substrate transporter like domains"/>
    <property type="match status" value="1"/>
</dbReference>
<comment type="similarity">
    <text evidence="2">Belongs to the major facilitator superfamily. Nitrate/nitrite porter (TC 2.A.1.8) family.</text>
</comment>
<evidence type="ECO:0000256" key="2">
    <source>
        <dbReference type="ARBA" id="ARBA00008432"/>
    </source>
</evidence>
<feature type="transmembrane region" description="Helical" evidence="6">
    <location>
        <begin position="268"/>
        <end position="286"/>
    </location>
</feature>